<dbReference type="InterPro" id="IPR000070">
    <property type="entry name" value="Pectinesterase_cat"/>
</dbReference>
<evidence type="ECO:0000256" key="3">
    <source>
        <dbReference type="ARBA" id="ARBA00008891"/>
    </source>
</evidence>
<name>W1PTF6_AMBTC</name>
<organism evidence="14 15">
    <name type="scientific">Amborella trichopoda</name>
    <dbReference type="NCBI Taxonomy" id="13333"/>
    <lineage>
        <taxon>Eukaryota</taxon>
        <taxon>Viridiplantae</taxon>
        <taxon>Streptophyta</taxon>
        <taxon>Embryophyta</taxon>
        <taxon>Tracheophyta</taxon>
        <taxon>Spermatophyta</taxon>
        <taxon>Magnoliopsida</taxon>
        <taxon>Amborellales</taxon>
        <taxon>Amborellaceae</taxon>
        <taxon>Amborella</taxon>
    </lineage>
</organism>
<dbReference type="PANTHER" id="PTHR31321:SF31">
    <property type="entry name" value="PECTINESTERASE QRT1"/>
    <property type="match status" value="1"/>
</dbReference>
<evidence type="ECO:0000256" key="5">
    <source>
        <dbReference type="ARBA" id="ARBA00022512"/>
    </source>
</evidence>
<keyword evidence="8 12" id="KW-0378">Hydrolase</keyword>
<dbReference type="GO" id="GO:0045490">
    <property type="term" value="P:pectin catabolic process"/>
    <property type="evidence" value="ECO:0000318"/>
    <property type="project" value="GO_Central"/>
</dbReference>
<gene>
    <name evidence="14" type="ORF">AMTR_s00028p00077900</name>
</gene>
<feature type="active site" evidence="11">
    <location>
        <position position="215"/>
    </location>
</feature>
<dbReference type="InterPro" id="IPR033131">
    <property type="entry name" value="Pectinesterase_Asp_AS"/>
</dbReference>
<evidence type="ECO:0000313" key="14">
    <source>
        <dbReference type="EMBL" id="ERN10570.1"/>
    </source>
</evidence>
<comment type="similarity">
    <text evidence="3">Belongs to the pectinesterase family.</text>
</comment>
<keyword evidence="15" id="KW-1185">Reference proteome</keyword>
<comment type="pathway">
    <text evidence="2 12">Glycan metabolism; pectin degradation; 2-dehydro-3-deoxy-D-gluconate from pectin: step 1/5.</text>
</comment>
<evidence type="ECO:0000256" key="11">
    <source>
        <dbReference type="PROSITE-ProRule" id="PRU10040"/>
    </source>
</evidence>
<evidence type="ECO:0000256" key="6">
    <source>
        <dbReference type="ARBA" id="ARBA00022525"/>
    </source>
</evidence>
<dbReference type="Pfam" id="PF01095">
    <property type="entry name" value="Pectinesterase"/>
    <property type="match status" value="1"/>
</dbReference>
<reference evidence="15" key="1">
    <citation type="journal article" date="2013" name="Science">
        <title>The Amborella genome and the evolution of flowering plants.</title>
        <authorList>
            <consortium name="Amborella Genome Project"/>
        </authorList>
    </citation>
    <scope>NUCLEOTIDE SEQUENCE [LARGE SCALE GENOMIC DNA]</scope>
</reference>
<dbReference type="eggNOG" id="ENOG502QS8M">
    <property type="taxonomic scope" value="Eukaryota"/>
</dbReference>
<dbReference type="EMBL" id="KI392812">
    <property type="protein sequence ID" value="ERN10570.1"/>
    <property type="molecule type" value="Genomic_DNA"/>
</dbReference>
<evidence type="ECO:0000256" key="12">
    <source>
        <dbReference type="RuleBase" id="RU000589"/>
    </source>
</evidence>
<evidence type="ECO:0000256" key="2">
    <source>
        <dbReference type="ARBA" id="ARBA00005184"/>
    </source>
</evidence>
<feature type="domain" description="Pectinesterase catalytic" evidence="13">
    <location>
        <begin position="56"/>
        <end position="348"/>
    </location>
</feature>
<comment type="catalytic activity">
    <reaction evidence="10 12">
        <text>[(1-&gt;4)-alpha-D-galacturonosyl methyl ester](n) + n H2O = [(1-&gt;4)-alpha-D-galacturonosyl](n) + n methanol + n H(+)</text>
        <dbReference type="Rhea" id="RHEA:22380"/>
        <dbReference type="Rhea" id="RHEA-COMP:14570"/>
        <dbReference type="Rhea" id="RHEA-COMP:14573"/>
        <dbReference type="ChEBI" id="CHEBI:15377"/>
        <dbReference type="ChEBI" id="CHEBI:15378"/>
        <dbReference type="ChEBI" id="CHEBI:17790"/>
        <dbReference type="ChEBI" id="CHEBI:140522"/>
        <dbReference type="ChEBI" id="CHEBI:140523"/>
        <dbReference type="EC" id="3.1.1.11"/>
    </reaction>
</comment>
<dbReference type="InterPro" id="IPR011050">
    <property type="entry name" value="Pectin_lyase_fold/virulence"/>
</dbReference>
<evidence type="ECO:0000256" key="9">
    <source>
        <dbReference type="ARBA" id="ARBA00023085"/>
    </source>
</evidence>
<dbReference type="FunFam" id="2.160.20.10:FF:000008">
    <property type="entry name" value="Pectinesterase"/>
    <property type="match status" value="1"/>
</dbReference>
<feature type="signal peptide" evidence="12">
    <location>
        <begin position="1"/>
        <end position="22"/>
    </location>
</feature>
<evidence type="ECO:0000256" key="4">
    <source>
        <dbReference type="ARBA" id="ARBA00013229"/>
    </source>
</evidence>
<dbReference type="Gene3D" id="2.160.20.10">
    <property type="entry name" value="Single-stranded right-handed beta-helix, Pectin lyase-like"/>
    <property type="match status" value="1"/>
</dbReference>
<evidence type="ECO:0000256" key="8">
    <source>
        <dbReference type="ARBA" id="ARBA00022801"/>
    </source>
</evidence>
<dbReference type="SUPFAM" id="SSF51126">
    <property type="entry name" value="Pectin lyase-like"/>
    <property type="match status" value="1"/>
</dbReference>
<keyword evidence="5" id="KW-0134">Cell wall</keyword>
<dbReference type="OMA" id="WHSRASD"/>
<dbReference type="EC" id="3.1.1.11" evidence="4 12"/>
<dbReference type="GO" id="GO:0042545">
    <property type="term" value="P:cell wall modification"/>
    <property type="evidence" value="ECO:0007669"/>
    <property type="project" value="UniProtKB-UniRule"/>
</dbReference>
<sequence>MGCSGFNGFLVVLMLVLGVCRGSSSNAYISWDDLSLGGGSDELEVGKREKGRERVIVVAQDGSGDSRTVQGAIDLVPRGNYQRVKIFIKQGFYREKVLVPYYKPCISLIGEKRSRTMISWHSRASDPGPNGHMLGTFNSASVAIESDYFCASWITFENTAPSPPPGAVGMQAVALRVSGDKAVFANCRVLGSQDTLFDENGRHFFYRSYIQGSIDFIFGSGRSLYQGCTLRSTATSYGAIAASQRNSATENSGFAFLNCRLNGTGSLYLGRAWGRYARVVYAFCNLDDIIIPEGWYDWGDPSRRGTVVFGEYKCKGRGANMKRRVAWAKSLTYDEAKPFLGRNYIDGNQWLVL</sequence>
<dbReference type="UniPathway" id="UPA00545">
    <property type="reaction ID" value="UER00823"/>
</dbReference>
<dbReference type="OrthoDB" id="2019149at2759"/>
<keyword evidence="7 12" id="KW-0732">Signal</keyword>
<evidence type="ECO:0000256" key="10">
    <source>
        <dbReference type="ARBA" id="ARBA00047928"/>
    </source>
</evidence>
<evidence type="ECO:0000259" key="13">
    <source>
        <dbReference type="Pfam" id="PF01095"/>
    </source>
</evidence>
<accession>W1PTF6</accession>
<keyword evidence="6" id="KW-0964">Secreted</keyword>
<proteinExistence type="inferred from homology"/>
<comment type="subcellular location">
    <subcellularLocation>
        <location evidence="1">Secreted</location>
        <location evidence="1">Cell wall</location>
    </subcellularLocation>
</comment>
<dbReference type="PROSITE" id="PS00503">
    <property type="entry name" value="PECTINESTERASE_2"/>
    <property type="match status" value="1"/>
</dbReference>
<protein>
    <recommendedName>
        <fullName evidence="4 12">Pectinesterase</fullName>
        <ecNumber evidence="4 12">3.1.1.11</ecNumber>
    </recommendedName>
</protein>
<evidence type="ECO:0000313" key="15">
    <source>
        <dbReference type="Proteomes" id="UP000017836"/>
    </source>
</evidence>
<dbReference type="Gramene" id="ERN10570">
    <property type="protein sequence ID" value="ERN10570"/>
    <property type="gene ID" value="AMTR_s00028p00077900"/>
</dbReference>
<dbReference type="HOGENOM" id="CLU_012243_3_3_1"/>
<dbReference type="InterPro" id="IPR012334">
    <property type="entry name" value="Pectin_lyas_fold"/>
</dbReference>
<evidence type="ECO:0000256" key="7">
    <source>
        <dbReference type="ARBA" id="ARBA00022729"/>
    </source>
</evidence>
<dbReference type="AlphaFoldDB" id="W1PTF6"/>
<dbReference type="KEGG" id="atr:18438741"/>
<feature type="chain" id="PRO_5005149693" description="Pectinesterase" evidence="12">
    <location>
        <begin position="23"/>
        <end position="353"/>
    </location>
</feature>
<dbReference type="PANTHER" id="PTHR31321">
    <property type="entry name" value="ACYL-COA THIOESTER HYDROLASE YBHC-RELATED"/>
    <property type="match status" value="1"/>
</dbReference>
<evidence type="ECO:0000256" key="1">
    <source>
        <dbReference type="ARBA" id="ARBA00004191"/>
    </source>
</evidence>
<dbReference type="Proteomes" id="UP000017836">
    <property type="component" value="Unassembled WGS sequence"/>
</dbReference>
<dbReference type="GO" id="GO:0030599">
    <property type="term" value="F:pectinesterase activity"/>
    <property type="evidence" value="ECO:0000318"/>
    <property type="project" value="GO_Central"/>
</dbReference>
<dbReference type="STRING" id="13333.W1PTF6"/>
<keyword evidence="9 12" id="KW-0063">Aspartyl esterase</keyword>